<evidence type="ECO:0000256" key="3">
    <source>
        <dbReference type="ARBA" id="ARBA00022692"/>
    </source>
</evidence>
<dbReference type="InterPro" id="IPR020846">
    <property type="entry name" value="MFS_dom"/>
</dbReference>
<dbReference type="Gene3D" id="1.20.1250.20">
    <property type="entry name" value="MFS general substrate transporter like domains"/>
    <property type="match status" value="1"/>
</dbReference>
<gene>
    <name evidence="8" type="ORF">E9998_08030</name>
</gene>
<keyword evidence="5 6" id="KW-0472">Membrane</keyword>
<dbReference type="SUPFAM" id="SSF103473">
    <property type="entry name" value="MFS general substrate transporter"/>
    <property type="match status" value="1"/>
</dbReference>
<keyword evidence="2" id="KW-1003">Cell membrane</keyword>
<evidence type="ECO:0000313" key="8">
    <source>
        <dbReference type="EMBL" id="THV29454.1"/>
    </source>
</evidence>
<sequence>MSAPAARPSDFDPRSVAALVALAVAAFCYVTVETVPVGLLGEIAGDLDVSQSQVGLLVTGYSVTVAIITLPLVKLVARIPRRPLLLVLMAVMVVATVCSAAASEYGALFAARVATALSQAVFWGVVGPVAAGMFPVRVRGRVLAAVYTGGSIGPMLGVPAATWLGQRAGWQAAFLALAAAGLLALVVVAVALPAKPTRNEHAGRGTTPDARRFALVLVTTVLAVAGFFAIYTYTSAFITSVAGMSVAMLGPLLLMRGLADFGGIAAGGYLSDRDQRLAVALPMVLLTAILVAMWAFGTSPWVAGGAIVLTGLAMGAFSPALQNRVMEFAPGGTDTASAASSVAYNVGIALGSGLGGLTLAHGGARSIALTAAVFTAAALVTGLLTANTAKVEAEPVAVGSLRREGARAEARAPVVRVRA</sequence>
<feature type="transmembrane region" description="Helical" evidence="6">
    <location>
        <begin position="56"/>
        <end position="77"/>
    </location>
</feature>
<feature type="transmembrane region" description="Helical" evidence="6">
    <location>
        <begin position="109"/>
        <end position="130"/>
    </location>
</feature>
<evidence type="ECO:0000256" key="5">
    <source>
        <dbReference type="ARBA" id="ARBA00023136"/>
    </source>
</evidence>
<feature type="transmembrane region" description="Helical" evidence="6">
    <location>
        <begin position="213"/>
        <end position="231"/>
    </location>
</feature>
<dbReference type="InterPro" id="IPR036259">
    <property type="entry name" value="MFS_trans_sf"/>
</dbReference>
<keyword evidence="3 6" id="KW-0812">Transmembrane</keyword>
<evidence type="ECO:0000256" key="1">
    <source>
        <dbReference type="ARBA" id="ARBA00004651"/>
    </source>
</evidence>
<feature type="transmembrane region" description="Helical" evidence="6">
    <location>
        <begin position="342"/>
        <end position="361"/>
    </location>
</feature>
<comment type="subcellular location">
    <subcellularLocation>
        <location evidence="1">Cell membrane</location>
        <topology evidence="1">Multi-pass membrane protein</topology>
    </subcellularLocation>
</comment>
<keyword evidence="9" id="KW-1185">Reference proteome</keyword>
<dbReference type="GO" id="GO:0022857">
    <property type="term" value="F:transmembrane transporter activity"/>
    <property type="evidence" value="ECO:0007669"/>
    <property type="project" value="InterPro"/>
</dbReference>
<feature type="domain" description="Major facilitator superfamily (MFS) profile" evidence="7">
    <location>
        <begin position="18"/>
        <end position="389"/>
    </location>
</feature>
<evidence type="ECO:0000256" key="2">
    <source>
        <dbReference type="ARBA" id="ARBA00022475"/>
    </source>
</evidence>
<dbReference type="InterPro" id="IPR050189">
    <property type="entry name" value="MFS_Efflux_Transporters"/>
</dbReference>
<reference evidence="8 9" key="1">
    <citation type="journal article" date="2018" name="Int. J. Syst. Evol. Microbiol.">
        <title>Glycomyces paridis sp. nov., isolated from the medicinal plant Paris polyphylla.</title>
        <authorList>
            <person name="Fang X.M."/>
            <person name="Bai J.L."/>
            <person name="Su J."/>
            <person name="Zhao L.L."/>
            <person name="Liu H.Y."/>
            <person name="Ma B.P."/>
            <person name="Zhang Y.Q."/>
            <person name="Yu L.Y."/>
        </authorList>
    </citation>
    <scope>NUCLEOTIDE SEQUENCE [LARGE SCALE GENOMIC DNA]</scope>
    <source>
        <strain evidence="8 9">CPCC 204357</strain>
    </source>
</reference>
<comment type="caution">
    <text evidence="8">The sequence shown here is derived from an EMBL/GenBank/DDBJ whole genome shotgun (WGS) entry which is preliminary data.</text>
</comment>
<proteinExistence type="predicted"/>
<dbReference type="PROSITE" id="PS50850">
    <property type="entry name" value="MFS"/>
    <property type="match status" value="1"/>
</dbReference>
<protein>
    <submittedName>
        <fullName evidence="8">MFS transporter</fullName>
    </submittedName>
</protein>
<evidence type="ECO:0000256" key="4">
    <source>
        <dbReference type="ARBA" id="ARBA00022989"/>
    </source>
</evidence>
<feature type="transmembrane region" description="Helical" evidence="6">
    <location>
        <begin position="276"/>
        <end position="295"/>
    </location>
</feature>
<feature type="transmembrane region" description="Helical" evidence="6">
    <location>
        <begin position="367"/>
        <end position="386"/>
    </location>
</feature>
<evidence type="ECO:0000259" key="7">
    <source>
        <dbReference type="PROSITE" id="PS50850"/>
    </source>
</evidence>
<dbReference type="PANTHER" id="PTHR43124">
    <property type="entry name" value="PURINE EFFLUX PUMP PBUE"/>
    <property type="match status" value="1"/>
</dbReference>
<keyword evidence="4 6" id="KW-1133">Transmembrane helix</keyword>
<dbReference type="OrthoDB" id="9814237at2"/>
<dbReference type="Proteomes" id="UP000305792">
    <property type="component" value="Unassembled WGS sequence"/>
</dbReference>
<feature type="transmembrane region" description="Helical" evidence="6">
    <location>
        <begin position="84"/>
        <end position="103"/>
    </location>
</feature>
<dbReference type="InterPro" id="IPR011701">
    <property type="entry name" value="MFS"/>
</dbReference>
<organism evidence="8 9">
    <name type="scientific">Glycomyces paridis</name>
    <dbReference type="NCBI Taxonomy" id="2126555"/>
    <lineage>
        <taxon>Bacteria</taxon>
        <taxon>Bacillati</taxon>
        <taxon>Actinomycetota</taxon>
        <taxon>Actinomycetes</taxon>
        <taxon>Glycomycetales</taxon>
        <taxon>Glycomycetaceae</taxon>
        <taxon>Glycomyces</taxon>
    </lineage>
</organism>
<accession>A0A4S8PMD2</accession>
<dbReference type="AlphaFoldDB" id="A0A4S8PMD2"/>
<dbReference type="EMBL" id="STGX01000005">
    <property type="protein sequence ID" value="THV29454.1"/>
    <property type="molecule type" value="Genomic_DNA"/>
</dbReference>
<feature type="transmembrane region" description="Helical" evidence="6">
    <location>
        <begin position="142"/>
        <end position="164"/>
    </location>
</feature>
<name>A0A4S8PMD2_9ACTN</name>
<feature type="transmembrane region" description="Helical" evidence="6">
    <location>
        <begin position="301"/>
        <end position="321"/>
    </location>
</feature>
<dbReference type="Pfam" id="PF07690">
    <property type="entry name" value="MFS_1"/>
    <property type="match status" value="1"/>
</dbReference>
<dbReference type="PANTHER" id="PTHR43124:SF4">
    <property type="entry name" value="SUGAR EFFLUX TRANSPORTER"/>
    <property type="match status" value="1"/>
</dbReference>
<dbReference type="CDD" id="cd17324">
    <property type="entry name" value="MFS_NepI_like"/>
    <property type="match status" value="1"/>
</dbReference>
<evidence type="ECO:0000313" key="9">
    <source>
        <dbReference type="Proteomes" id="UP000305792"/>
    </source>
</evidence>
<dbReference type="GO" id="GO:0005886">
    <property type="term" value="C:plasma membrane"/>
    <property type="evidence" value="ECO:0007669"/>
    <property type="project" value="UniProtKB-SubCell"/>
</dbReference>
<feature type="transmembrane region" description="Helical" evidence="6">
    <location>
        <begin position="170"/>
        <end position="192"/>
    </location>
</feature>
<evidence type="ECO:0000256" key="6">
    <source>
        <dbReference type="SAM" id="Phobius"/>
    </source>
</evidence>
<dbReference type="RefSeq" id="WP_136529197.1">
    <property type="nucleotide sequence ID" value="NZ_STGX01000005.1"/>
</dbReference>